<keyword evidence="2" id="KW-1185">Reference proteome</keyword>
<reference evidence="1" key="1">
    <citation type="submission" date="2023-04" db="EMBL/GenBank/DDBJ databases">
        <authorList>
            <person name="Vijverberg K."/>
            <person name="Xiong W."/>
            <person name="Schranz E."/>
        </authorList>
    </citation>
    <scope>NUCLEOTIDE SEQUENCE</scope>
</reference>
<organism evidence="1 2">
    <name type="scientific">Lactuca saligna</name>
    <name type="common">Willowleaf lettuce</name>
    <dbReference type="NCBI Taxonomy" id="75948"/>
    <lineage>
        <taxon>Eukaryota</taxon>
        <taxon>Viridiplantae</taxon>
        <taxon>Streptophyta</taxon>
        <taxon>Embryophyta</taxon>
        <taxon>Tracheophyta</taxon>
        <taxon>Spermatophyta</taxon>
        <taxon>Magnoliopsida</taxon>
        <taxon>eudicotyledons</taxon>
        <taxon>Gunneridae</taxon>
        <taxon>Pentapetalae</taxon>
        <taxon>asterids</taxon>
        <taxon>campanulids</taxon>
        <taxon>Asterales</taxon>
        <taxon>Asteraceae</taxon>
        <taxon>Cichorioideae</taxon>
        <taxon>Cichorieae</taxon>
        <taxon>Lactucinae</taxon>
        <taxon>Lactuca</taxon>
    </lineage>
</organism>
<evidence type="ECO:0000313" key="1">
    <source>
        <dbReference type="EMBL" id="CAI9300122.1"/>
    </source>
</evidence>
<evidence type="ECO:0008006" key="3">
    <source>
        <dbReference type="Google" id="ProtNLM"/>
    </source>
</evidence>
<accession>A0AA35ZYF5</accession>
<evidence type="ECO:0000313" key="2">
    <source>
        <dbReference type="Proteomes" id="UP001177003"/>
    </source>
</evidence>
<gene>
    <name evidence="1" type="ORF">LSALG_LOCUS38783</name>
</gene>
<sequence length="352" mass="40912">MSQFHRLPGVNDEMIQMLEETKLQVYRRKKLMLGLMGEDMVGINLGEQVENAAEDADIEVREKCIPKKAKIFHSSYIERIVKVGDKLSKYESGICNSIFASNRDDGVIDCWAGFLNKMENYKDESSLSRFFFDTTIVTEEILKELKTEDLKCRLFATLLQIYIKKFDVKPSFRDVALILDDAKYYLLVFDLRSSSYYIVDHVKRTGILDRKYGMIPNLVKKLFCNYLTSQHHPMAKALCFKVGRVMNISWQVEQVGTDCGIYLMRHMESYMGGSEGRWECGLIDKKAGDLTVILKLRMKYMARLLTADFNKCKSIIVTDFEAFRKLDILEQTMILQQSAENRKKKRKTRGRH</sequence>
<name>A0AA35ZYF5_LACSI</name>
<dbReference type="EMBL" id="OX465084">
    <property type="protein sequence ID" value="CAI9300122.1"/>
    <property type="molecule type" value="Genomic_DNA"/>
</dbReference>
<protein>
    <recommendedName>
        <fullName evidence="3">Ubiquitin-like protease family profile domain-containing protein</fullName>
    </recommendedName>
</protein>
<proteinExistence type="predicted"/>
<dbReference type="Proteomes" id="UP001177003">
    <property type="component" value="Chromosome 8"/>
</dbReference>
<dbReference type="Gene3D" id="3.40.395.10">
    <property type="entry name" value="Adenoviral Proteinase, Chain A"/>
    <property type="match status" value="1"/>
</dbReference>
<dbReference type="AlphaFoldDB" id="A0AA35ZYF5"/>